<accession>A0A915E6N6</accession>
<sequence>MARKGDASFSPFLQTVKTEQSEYDEDKAESAFFGMVDNEDEDQRNQSAVLSPNSLVNMALSLELEDVDKSTKRAKKVIKCICRCTYHHIGRIIL</sequence>
<organism evidence="1 2">
    <name type="scientific">Ditylenchus dipsaci</name>
    <dbReference type="NCBI Taxonomy" id="166011"/>
    <lineage>
        <taxon>Eukaryota</taxon>
        <taxon>Metazoa</taxon>
        <taxon>Ecdysozoa</taxon>
        <taxon>Nematoda</taxon>
        <taxon>Chromadorea</taxon>
        <taxon>Rhabditida</taxon>
        <taxon>Tylenchina</taxon>
        <taxon>Tylenchomorpha</taxon>
        <taxon>Sphaerularioidea</taxon>
        <taxon>Anguinidae</taxon>
        <taxon>Anguininae</taxon>
        <taxon>Ditylenchus</taxon>
    </lineage>
</organism>
<keyword evidence="1" id="KW-1185">Reference proteome</keyword>
<proteinExistence type="predicted"/>
<dbReference type="Proteomes" id="UP000887574">
    <property type="component" value="Unplaced"/>
</dbReference>
<reference evidence="2" key="1">
    <citation type="submission" date="2022-11" db="UniProtKB">
        <authorList>
            <consortium name="WormBaseParasite"/>
        </authorList>
    </citation>
    <scope>IDENTIFICATION</scope>
</reference>
<protein>
    <submittedName>
        <fullName evidence="2">Uncharacterized protein</fullName>
    </submittedName>
</protein>
<evidence type="ECO:0000313" key="1">
    <source>
        <dbReference type="Proteomes" id="UP000887574"/>
    </source>
</evidence>
<dbReference type="AlphaFoldDB" id="A0A915E6N6"/>
<dbReference type="WBParaSite" id="jg3129">
    <property type="protein sequence ID" value="jg3129"/>
    <property type="gene ID" value="jg3129"/>
</dbReference>
<evidence type="ECO:0000313" key="2">
    <source>
        <dbReference type="WBParaSite" id="jg3129"/>
    </source>
</evidence>
<name>A0A915E6N6_9BILA</name>